<proteinExistence type="predicted"/>
<feature type="transmembrane region" description="Helical" evidence="1">
    <location>
        <begin position="233"/>
        <end position="252"/>
    </location>
</feature>
<feature type="transmembrane region" description="Helical" evidence="1">
    <location>
        <begin position="110"/>
        <end position="128"/>
    </location>
</feature>
<evidence type="ECO:0000259" key="2">
    <source>
        <dbReference type="Pfam" id="PF02517"/>
    </source>
</evidence>
<comment type="caution">
    <text evidence="3">The sequence shown here is derived from an EMBL/GenBank/DDBJ whole genome shotgun (WGS) entry which is preliminary data.</text>
</comment>
<gene>
    <name evidence="3" type="ORF">T190115A13A_30280</name>
</gene>
<feature type="transmembrane region" description="Helical" evidence="1">
    <location>
        <begin position="43"/>
        <end position="61"/>
    </location>
</feature>
<feature type="transmembrane region" description="Helical" evidence="1">
    <location>
        <begin position="81"/>
        <end position="98"/>
    </location>
</feature>
<evidence type="ECO:0000256" key="1">
    <source>
        <dbReference type="SAM" id="Phobius"/>
    </source>
</evidence>
<dbReference type="InterPro" id="IPR003675">
    <property type="entry name" value="Rce1/LyrA-like_dom"/>
</dbReference>
<evidence type="ECO:0000313" key="3">
    <source>
        <dbReference type="EMBL" id="CAL2107434.1"/>
    </source>
</evidence>
<reference evidence="3 4" key="1">
    <citation type="submission" date="2024-05" db="EMBL/GenBank/DDBJ databases">
        <authorList>
            <person name="Duchaud E."/>
        </authorList>
    </citation>
    <scope>NUCLEOTIDE SEQUENCE [LARGE SCALE GENOMIC DNA]</scope>
    <source>
        <strain evidence="3">Ena-SAMPLE-TAB-13-05-2024-13:56:06:370-140305</strain>
    </source>
</reference>
<dbReference type="EMBL" id="CAXJRC010000033">
    <property type="protein sequence ID" value="CAL2107434.1"/>
    <property type="molecule type" value="Genomic_DNA"/>
</dbReference>
<feature type="transmembrane region" description="Helical" evidence="1">
    <location>
        <begin position="178"/>
        <end position="196"/>
    </location>
</feature>
<dbReference type="Proteomes" id="UP001497602">
    <property type="component" value="Unassembled WGS sequence"/>
</dbReference>
<sequence length="269" mass="30697">MTKQKFWKQLLQFITILITIILLREYCIKELLEKGMNDYQTHTLLSTIANSILIIFSYIFIKKNKLTDLAGLNKAIKPQKVYLLIIPLLYLTLLNLLIMDDLDPNKLLSLELLVFIIYCISIGLAEELSIRGFLQSHLIKYMGNTKKKIIQSVMLASFFFGLLHILKFNKGLYGELSQVVFAMFIGVLFGVLLLIVKRIYPLIIMHALIDFIGGLDTIGLPKKEISSIMSLENAIIISLLVLPCLVYAIILMKKNDLIGLRSKNYIRKG</sequence>
<feature type="transmembrane region" description="Helical" evidence="1">
    <location>
        <begin position="203"/>
        <end position="221"/>
    </location>
</feature>
<feature type="transmembrane region" description="Helical" evidence="1">
    <location>
        <begin position="149"/>
        <end position="166"/>
    </location>
</feature>
<keyword evidence="1" id="KW-1133">Transmembrane helix</keyword>
<dbReference type="Pfam" id="PF02517">
    <property type="entry name" value="Rce1-like"/>
    <property type="match status" value="1"/>
</dbReference>
<keyword evidence="1" id="KW-0812">Transmembrane</keyword>
<organism evidence="3 4">
    <name type="scientific">Tenacibaculum vairaonense</name>
    <dbReference type="NCBI Taxonomy" id="3137860"/>
    <lineage>
        <taxon>Bacteria</taxon>
        <taxon>Pseudomonadati</taxon>
        <taxon>Bacteroidota</taxon>
        <taxon>Flavobacteriia</taxon>
        <taxon>Flavobacteriales</taxon>
        <taxon>Flavobacteriaceae</taxon>
        <taxon>Tenacibaculum</taxon>
    </lineage>
</organism>
<keyword evidence="4" id="KW-1185">Reference proteome</keyword>
<accession>A0ABP1FGT4</accession>
<protein>
    <submittedName>
        <fullName evidence="3">Abortive infection protein</fullName>
    </submittedName>
</protein>
<dbReference type="RefSeq" id="WP_348704562.1">
    <property type="nucleotide sequence ID" value="NZ_CAXIYA010000022.1"/>
</dbReference>
<evidence type="ECO:0000313" key="4">
    <source>
        <dbReference type="Proteomes" id="UP001497602"/>
    </source>
</evidence>
<keyword evidence="1" id="KW-0472">Membrane</keyword>
<feature type="domain" description="CAAX prenyl protease 2/Lysostaphin resistance protein A-like" evidence="2">
    <location>
        <begin position="111"/>
        <end position="212"/>
    </location>
</feature>
<name>A0ABP1FGT4_9FLAO</name>